<dbReference type="AlphaFoldDB" id="A0A930V3V8"/>
<evidence type="ECO:0000313" key="2">
    <source>
        <dbReference type="Proteomes" id="UP000656804"/>
    </source>
</evidence>
<dbReference type="GO" id="GO:0005975">
    <property type="term" value="P:carbohydrate metabolic process"/>
    <property type="evidence" value="ECO:0007669"/>
    <property type="project" value="UniProtKB-ARBA"/>
</dbReference>
<name>A0A930V3V8_9ACTN</name>
<sequence length="366" mass="37960">MTSTGRRRGLGRSVLGAVVAGAVLLVLAAPAAIAQTATSLTVALTTSALYGQSVTATATVADAVPGTVQFAVDGTNLGDPVAVGTDGTATSPAFAVFPDVELTASFEPTDDTFDSSEASRTLAVDSTATTTEVSVTATTITATVTPVAPGAGPAVGYVDFFLDGYSITGAYLRNGSATIDYRVPTDHAHDVSAFYLGSNGDLKLSYTTYTRDNPSIDATVASSRPRAASGWYRAPVTVRFACAATSAPLDDDGCAPDRVVATEGARQFVTGSVSATDGGSATARQVVYLDATRPVVRIRGVRDGEVYAHRKTVRCRASDALSGLAGPCVLHQRRVDRAHGFVIRYRARAVDEAGNRRVVSGHYRVR</sequence>
<keyword evidence="2" id="KW-1185">Reference proteome</keyword>
<reference evidence="1" key="1">
    <citation type="submission" date="2020-11" db="EMBL/GenBank/DDBJ databases">
        <title>Nocardioides sp. CBS4Y-1, whole genome shotgun sequence.</title>
        <authorList>
            <person name="Tuo L."/>
        </authorList>
    </citation>
    <scope>NUCLEOTIDE SEQUENCE</scope>
    <source>
        <strain evidence="1">CBS4Y-1</strain>
    </source>
</reference>
<dbReference type="Gene3D" id="2.60.40.10">
    <property type="entry name" value="Immunoglobulins"/>
    <property type="match status" value="2"/>
</dbReference>
<accession>A0A930V3V8</accession>
<comment type="caution">
    <text evidence="1">The sequence shown here is derived from an EMBL/GenBank/DDBJ whole genome shotgun (WGS) entry which is preliminary data.</text>
</comment>
<dbReference type="Proteomes" id="UP000656804">
    <property type="component" value="Unassembled WGS sequence"/>
</dbReference>
<dbReference type="EMBL" id="JADIVZ010000011">
    <property type="protein sequence ID" value="MBF4163337.1"/>
    <property type="molecule type" value="Genomic_DNA"/>
</dbReference>
<dbReference type="InterPro" id="IPR013783">
    <property type="entry name" value="Ig-like_fold"/>
</dbReference>
<evidence type="ECO:0000313" key="1">
    <source>
        <dbReference type="EMBL" id="MBF4163337.1"/>
    </source>
</evidence>
<dbReference type="PROSITE" id="PS51318">
    <property type="entry name" value="TAT"/>
    <property type="match status" value="1"/>
</dbReference>
<proteinExistence type="predicted"/>
<protein>
    <submittedName>
        <fullName evidence="1">Ig-like domain repeat protein</fullName>
    </submittedName>
</protein>
<dbReference type="RefSeq" id="WP_194504604.1">
    <property type="nucleotide sequence ID" value="NZ_JADIVZ010000011.1"/>
</dbReference>
<gene>
    <name evidence="1" type="ORF">ISG29_16725</name>
</gene>
<dbReference type="InterPro" id="IPR006311">
    <property type="entry name" value="TAT_signal"/>
</dbReference>
<organism evidence="1 2">
    <name type="scientific">Nocardioides acrostichi</name>
    <dbReference type="NCBI Taxonomy" id="2784339"/>
    <lineage>
        <taxon>Bacteria</taxon>
        <taxon>Bacillati</taxon>
        <taxon>Actinomycetota</taxon>
        <taxon>Actinomycetes</taxon>
        <taxon>Propionibacteriales</taxon>
        <taxon>Nocardioidaceae</taxon>
        <taxon>Nocardioides</taxon>
    </lineage>
</organism>